<gene>
    <name evidence="2" type="ORF">GQE99_03315</name>
</gene>
<evidence type="ECO:0000313" key="3">
    <source>
        <dbReference type="Proteomes" id="UP000467322"/>
    </source>
</evidence>
<protein>
    <submittedName>
        <fullName evidence="2">Uroporphyrinogen-III synthase</fullName>
    </submittedName>
</protein>
<feature type="domain" description="Tetrapyrrole biosynthesis uroporphyrinogen III synthase" evidence="1">
    <location>
        <begin position="23"/>
        <end position="211"/>
    </location>
</feature>
<proteinExistence type="predicted"/>
<dbReference type="InterPro" id="IPR036108">
    <property type="entry name" value="4pyrrol_syn_uPrphyn_synt_sf"/>
</dbReference>
<dbReference type="Gene3D" id="3.40.50.10090">
    <property type="match status" value="2"/>
</dbReference>
<evidence type="ECO:0000313" key="2">
    <source>
        <dbReference type="EMBL" id="MZR12046.1"/>
    </source>
</evidence>
<evidence type="ECO:0000259" key="1">
    <source>
        <dbReference type="Pfam" id="PF02602"/>
    </source>
</evidence>
<accession>A0A845LXE9</accession>
<dbReference type="InterPro" id="IPR003754">
    <property type="entry name" value="4pyrrol_synth_uPrphyn_synth"/>
</dbReference>
<dbReference type="Pfam" id="PF02602">
    <property type="entry name" value="HEM4"/>
    <property type="match status" value="1"/>
</dbReference>
<dbReference type="RefSeq" id="WP_161350160.1">
    <property type="nucleotide sequence ID" value="NZ_WTUX01000006.1"/>
</dbReference>
<dbReference type="Proteomes" id="UP000467322">
    <property type="component" value="Unassembled WGS sequence"/>
</dbReference>
<dbReference type="EMBL" id="WTUX01000006">
    <property type="protein sequence ID" value="MZR12046.1"/>
    <property type="molecule type" value="Genomic_DNA"/>
</dbReference>
<keyword evidence="3" id="KW-1185">Reference proteome</keyword>
<dbReference type="CDD" id="cd06578">
    <property type="entry name" value="HemD"/>
    <property type="match status" value="1"/>
</dbReference>
<dbReference type="SUPFAM" id="SSF69618">
    <property type="entry name" value="HemD-like"/>
    <property type="match status" value="1"/>
</dbReference>
<reference evidence="2 3" key="1">
    <citation type="submission" date="2019-12" db="EMBL/GenBank/DDBJ databases">
        <title>Maritimibacter sp. nov. sp. isolated from sea sand.</title>
        <authorList>
            <person name="Kim J."/>
            <person name="Jeong S.E."/>
            <person name="Jung H.S."/>
            <person name="Jeon C.O."/>
        </authorList>
    </citation>
    <scope>NUCLEOTIDE SEQUENCE [LARGE SCALE GENOMIC DNA]</scope>
    <source>
        <strain evidence="2 3">DP07</strain>
    </source>
</reference>
<sequence length="221" mass="22996">MPRPPVILTRPEADSRRVAEALAPGTEVIVSPVTDIVATGESVDLSRYRGVILTSSNAIGFLPDLAGVPVYCVGPRTAELSGGDVRLTARNADDLVARLDATGPLVHPHGREVRGQVAKRLNSAGIETHDVVIYDQVPVPLSDAAKAALRGDAPAILPLWSARSAARLVTQIGSPGSNLHVIALSDQVARAWEAATGRMPEVCDAPTGDEMIARIVAAAAG</sequence>
<dbReference type="GO" id="GO:0033014">
    <property type="term" value="P:tetrapyrrole biosynthetic process"/>
    <property type="evidence" value="ECO:0007669"/>
    <property type="project" value="InterPro"/>
</dbReference>
<dbReference type="AlphaFoldDB" id="A0A845LXE9"/>
<comment type="caution">
    <text evidence="2">The sequence shown here is derived from an EMBL/GenBank/DDBJ whole genome shotgun (WGS) entry which is preliminary data.</text>
</comment>
<organism evidence="2 3">
    <name type="scientific">Maritimibacter harenae</name>
    <dbReference type="NCBI Taxonomy" id="2606218"/>
    <lineage>
        <taxon>Bacteria</taxon>
        <taxon>Pseudomonadati</taxon>
        <taxon>Pseudomonadota</taxon>
        <taxon>Alphaproteobacteria</taxon>
        <taxon>Rhodobacterales</taxon>
        <taxon>Roseobacteraceae</taxon>
        <taxon>Maritimibacter</taxon>
    </lineage>
</organism>
<dbReference type="GO" id="GO:0004852">
    <property type="term" value="F:uroporphyrinogen-III synthase activity"/>
    <property type="evidence" value="ECO:0007669"/>
    <property type="project" value="InterPro"/>
</dbReference>
<name>A0A845LXE9_9RHOB</name>